<comment type="caution">
    <text evidence="1">The sequence shown here is derived from an EMBL/GenBank/DDBJ whole genome shotgun (WGS) entry which is preliminary data.</text>
</comment>
<organism evidence="1 2">
    <name type="scientific">Salvia divinorum</name>
    <name type="common">Maria pastora</name>
    <name type="synonym">Diviner's sage</name>
    <dbReference type="NCBI Taxonomy" id="28513"/>
    <lineage>
        <taxon>Eukaryota</taxon>
        <taxon>Viridiplantae</taxon>
        <taxon>Streptophyta</taxon>
        <taxon>Embryophyta</taxon>
        <taxon>Tracheophyta</taxon>
        <taxon>Spermatophyta</taxon>
        <taxon>Magnoliopsida</taxon>
        <taxon>eudicotyledons</taxon>
        <taxon>Gunneridae</taxon>
        <taxon>Pentapetalae</taxon>
        <taxon>asterids</taxon>
        <taxon>lamiids</taxon>
        <taxon>Lamiales</taxon>
        <taxon>Lamiaceae</taxon>
        <taxon>Nepetoideae</taxon>
        <taxon>Mentheae</taxon>
        <taxon>Salviinae</taxon>
        <taxon>Salvia</taxon>
        <taxon>Salvia subgen. Calosphace</taxon>
    </lineage>
</organism>
<evidence type="ECO:0000313" key="1">
    <source>
        <dbReference type="EMBL" id="KAL1532813.1"/>
    </source>
</evidence>
<protein>
    <submittedName>
        <fullName evidence="1">Uncharacterized protein</fullName>
    </submittedName>
</protein>
<name>A0ABD1FLT8_SALDI</name>
<sequence>MWAQGRQSSATISHRLTAPRRLAGGVAGFRQKHSHRQKFNEKEEHVVTRRCVGRTVHRDLHVSTFIWLYIRKFY</sequence>
<reference evidence="1 2" key="1">
    <citation type="submission" date="2024-06" db="EMBL/GenBank/DDBJ databases">
        <title>A chromosome level genome sequence of Diviner's sage (Salvia divinorum).</title>
        <authorList>
            <person name="Ford S.A."/>
            <person name="Ro D.-K."/>
            <person name="Ness R.W."/>
            <person name="Phillips M.A."/>
        </authorList>
    </citation>
    <scope>NUCLEOTIDE SEQUENCE [LARGE SCALE GENOMIC DNA]</scope>
    <source>
        <strain evidence="1">SAF-2024a</strain>
        <tissue evidence="1">Leaf</tissue>
    </source>
</reference>
<dbReference type="EMBL" id="JBEAFC010000014">
    <property type="protein sequence ID" value="KAL1532813.1"/>
    <property type="molecule type" value="Genomic_DNA"/>
</dbReference>
<proteinExistence type="predicted"/>
<dbReference type="AlphaFoldDB" id="A0ABD1FLT8"/>
<accession>A0ABD1FLT8</accession>
<dbReference type="Proteomes" id="UP001567538">
    <property type="component" value="Unassembled WGS sequence"/>
</dbReference>
<evidence type="ECO:0000313" key="2">
    <source>
        <dbReference type="Proteomes" id="UP001567538"/>
    </source>
</evidence>
<gene>
    <name evidence="1" type="ORF">AAHA92_32779</name>
</gene>
<keyword evidence="2" id="KW-1185">Reference proteome</keyword>